<protein>
    <recommendedName>
        <fullName evidence="3">Secreted protein</fullName>
    </recommendedName>
</protein>
<gene>
    <name evidence="1" type="ORF">OJ996_04955</name>
</gene>
<dbReference type="EMBL" id="JAPDDR010000002">
    <property type="protein sequence ID" value="MCW1912909.1"/>
    <property type="molecule type" value="Genomic_DNA"/>
</dbReference>
<proteinExistence type="predicted"/>
<accession>A0ABT3G001</accession>
<evidence type="ECO:0000313" key="1">
    <source>
        <dbReference type="EMBL" id="MCW1912909.1"/>
    </source>
</evidence>
<organism evidence="1 2">
    <name type="scientific">Luteolibacter rhizosphaerae</name>
    <dbReference type="NCBI Taxonomy" id="2989719"/>
    <lineage>
        <taxon>Bacteria</taxon>
        <taxon>Pseudomonadati</taxon>
        <taxon>Verrucomicrobiota</taxon>
        <taxon>Verrucomicrobiia</taxon>
        <taxon>Verrucomicrobiales</taxon>
        <taxon>Verrucomicrobiaceae</taxon>
        <taxon>Luteolibacter</taxon>
    </lineage>
</organism>
<evidence type="ECO:0000313" key="2">
    <source>
        <dbReference type="Proteomes" id="UP001165653"/>
    </source>
</evidence>
<keyword evidence="2" id="KW-1185">Reference proteome</keyword>
<comment type="caution">
    <text evidence="1">The sequence shown here is derived from an EMBL/GenBank/DDBJ whole genome shotgun (WGS) entry which is preliminary data.</text>
</comment>
<dbReference type="Proteomes" id="UP001165653">
    <property type="component" value="Unassembled WGS sequence"/>
</dbReference>
<reference evidence="1" key="1">
    <citation type="submission" date="2022-10" db="EMBL/GenBank/DDBJ databases">
        <title>Luteolibacter sp. GHJ8, whole genome shotgun sequencing project.</title>
        <authorList>
            <person name="Zhao G."/>
            <person name="Shen L."/>
        </authorList>
    </citation>
    <scope>NUCLEOTIDE SEQUENCE</scope>
    <source>
        <strain evidence="1">GHJ8</strain>
    </source>
</reference>
<name>A0ABT3G001_9BACT</name>
<evidence type="ECO:0008006" key="3">
    <source>
        <dbReference type="Google" id="ProtNLM"/>
    </source>
</evidence>
<sequence length="92" mass="10443">MERVLLYREIHHRFMFLEVLFASLAYRGQGGIMDLATDRSTSGLFGDFRFRPPVEAEHRHGICHPVKDCDLHAAICSPAETSPPKRFCQSPA</sequence>